<keyword evidence="1" id="KW-0812">Transmembrane</keyword>
<evidence type="ECO:0000313" key="3">
    <source>
        <dbReference type="Proteomes" id="UP001153555"/>
    </source>
</evidence>
<evidence type="ECO:0000313" key="2">
    <source>
        <dbReference type="EMBL" id="CAA0834091.1"/>
    </source>
</evidence>
<feature type="non-terminal residue" evidence="2">
    <location>
        <position position="254"/>
    </location>
</feature>
<proteinExistence type="predicted"/>
<accession>A0A9N7NGV1</accession>
<keyword evidence="3" id="KW-1185">Reference proteome</keyword>
<gene>
    <name evidence="2" type="ORF">SHERM_29347</name>
</gene>
<reference evidence="2" key="1">
    <citation type="submission" date="2019-12" db="EMBL/GenBank/DDBJ databases">
        <authorList>
            <person name="Scholes J."/>
        </authorList>
    </citation>
    <scope>NUCLEOTIDE SEQUENCE</scope>
</reference>
<dbReference type="Proteomes" id="UP001153555">
    <property type="component" value="Unassembled WGS sequence"/>
</dbReference>
<dbReference type="AlphaFoldDB" id="A0A9N7NGV1"/>
<organism evidence="2 3">
    <name type="scientific">Striga hermonthica</name>
    <name type="common">Purple witchweed</name>
    <name type="synonym">Buchnera hermonthica</name>
    <dbReference type="NCBI Taxonomy" id="68872"/>
    <lineage>
        <taxon>Eukaryota</taxon>
        <taxon>Viridiplantae</taxon>
        <taxon>Streptophyta</taxon>
        <taxon>Embryophyta</taxon>
        <taxon>Tracheophyta</taxon>
        <taxon>Spermatophyta</taxon>
        <taxon>Magnoliopsida</taxon>
        <taxon>eudicotyledons</taxon>
        <taxon>Gunneridae</taxon>
        <taxon>Pentapetalae</taxon>
        <taxon>asterids</taxon>
        <taxon>lamiids</taxon>
        <taxon>Lamiales</taxon>
        <taxon>Orobanchaceae</taxon>
        <taxon>Buchnereae</taxon>
        <taxon>Striga</taxon>
    </lineage>
</organism>
<keyword evidence="1" id="KW-1133">Transmembrane helix</keyword>
<comment type="caution">
    <text evidence="2">The sequence shown here is derived from an EMBL/GenBank/DDBJ whole genome shotgun (WGS) entry which is preliminary data.</text>
</comment>
<dbReference type="EMBL" id="CACSLK010027842">
    <property type="protein sequence ID" value="CAA0834091.1"/>
    <property type="molecule type" value="Genomic_DNA"/>
</dbReference>
<feature type="transmembrane region" description="Helical" evidence="1">
    <location>
        <begin position="27"/>
        <end position="49"/>
    </location>
</feature>
<protein>
    <submittedName>
        <fullName evidence="2">Uncharacterized protein</fullName>
    </submittedName>
</protein>
<keyword evidence="1" id="KW-0472">Membrane</keyword>
<feature type="non-terminal residue" evidence="2">
    <location>
        <position position="1"/>
    </location>
</feature>
<name>A0A9N7NGV1_STRHE</name>
<sequence length="254" mass="28313">HFRHGTWVLFSLGLIDRLNSSLLSAPLLLLGWPLSLLSGLLLGLLRWLLGFFWTAVSKMSGLMTIIANNLANATLSAMESSKSGAWWNLLWPRTGPPVSLGAFSLPLLVLRWLGNSWWNWWICRWLGRGKWLKKILPPNAGVNLLGDRNGTSVGLNSVTYNVVTDCWEKPVSEMLCPLCLCTHQVRNKGSESSEFSLVLINRTSTLFERQELTLYLCSVVRGIILLTNQLLEPVPSTTFIFTGTHTPVSIPPES</sequence>
<evidence type="ECO:0000256" key="1">
    <source>
        <dbReference type="SAM" id="Phobius"/>
    </source>
</evidence>